<dbReference type="AlphaFoldDB" id="A0AA88DGL3"/>
<gene>
    <name evidence="2" type="ORF">TIFTF001_007701</name>
</gene>
<dbReference type="Proteomes" id="UP001187192">
    <property type="component" value="Unassembled WGS sequence"/>
</dbReference>
<sequence>MVPKSAMARKFMGSRDTQWCGEERKPTGTRNPQGKKLSSLVAVSHSEKLTAWSEALSFDNGWSLQISMKVVW</sequence>
<accession>A0AA88DGL3</accession>
<evidence type="ECO:0000313" key="3">
    <source>
        <dbReference type="Proteomes" id="UP001187192"/>
    </source>
</evidence>
<evidence type="ECO:0000256" key="1">
    <source>
        <dbReference type="SAM" id="MobiDB-lite"/>
    </source>
</evidence>
<keyword evidence="3" id="KW-1185">Reference proteome</keyword>
<dbReference type="EMBL" id="BTGU01000008">
    <property type="protein sequence ID" value="GMN38469.1"/>
    <property type="molecule type" value="Genomic_DNA"/>
</dbReference>
<evidence type="ECO:0000313" key="2">
    <source>
        <dbReference type="EMBL" id="GMN38469.1"/>
    </source>
</evidence>
<protein>
    <submittedName>
        <fullName evidence="2">Uncharacterized protein</fullName>
    </submittedName>
</protein>
<name>A0AA88DGL3_FICCA</name>
<reference evidence="2" key="1">
    <citation type="submission" date="2023-07" db="EMBL/GenBank/DDBJ databases">
        <title>draft genome sequence of fig (Ficus carica).</title>
        <authorList>
            <person name="Takahashi T."/>
            <person name="Nishimura K."/>
        </authorList>
    </citation>
    <scope>NUCLEOTIDE SEQUENCE</scope>
</reference>
<proteinExistence type="predicted"/>
<feature type="region of interest" description="Disordered" evidence="1">
    <location>
        <begin position="1"/>
        <end position="35"/>
    </location>
</feature>
<comment type="caution">
    <text evidence="2">The sequence shown here is derived from an EMBL/GenBank/DDBJ whole genome shotgun (WGS) entry which is preliminary data.</text>
</comment>
<organism evidence="2 3">
    <name type="scientific">Ficus carica</name>
    <name type="common">Common fig</name>
    <dbReference type="NCBI Taxonomy" id="3494"/>
    <lineage>
        <taxon>Eukaryota</taxon>
        <taxon>Viridiplantae</taxon>
        <taxon>Streptophyta</taxon>
        <taxon>Embryophyta</taxon>
        <taxon>Tracheophyta</taxon>
        <taxon>Spermatophyta</taxon>
        <taxon>Magnoliopsida</taxon>
        <taxon>eudicotyledons</taxon>
        <taxon>Gunneridae</taxon>
        <taxon>Pentapetalae</taxon>
        <taxon>rosids</taxon>
        <taxon>fabids</taxon>
        <taxon>Rosales</taxon>
        <taxon>Moraceae</taxon>
        <taxon>Ficeae</taxon>
        <taxon>Ficus</taxon>
    </lineage>
</organism>